<evidence type="ECO:0000256" key="2">
    <source>
        <dbReference type="ARBA" id="ARBA00022723"/>
    </source>
</evidence>
<dbReference type="InterPro" id="IPR034593">
    <property type="entry name" value="DgoD-like"/>
</dbReference>
<dbReference type="InterPro" id="IPR013342">
    <property type="entry name" value="Mandelate_racemase_C"/>
</dbReference>
<evidence type="ECO:0000313" key="5">
    <source>
        <dbReference type="Proteomes" id="UP000632322"/>
    </source>
</evidence>
<evidence type="ECO:0000313" key="4">
    <source>
        <dbReference type="EMBL" id="GGC36686.1"/>
    </source>
</evidence>
<dbReference type="InterPro" id="IPR029065">
    <property type="entry name" value="Enolase_C-like"/>
</dbReference>
<dbReference type="Proteomes" id="UP000632322">
    <property type="component" value="Unassembled WGS sequence"/>
</dbReference>
<dbReference type="InterPro" id="IPR013341">
    <property type="entry name" value="Mandelate_racemase_N_dom"/>
</dbReference>
<dbReference type="SUPFAM" id="SSF51604">
    <property type="entry name" value="Enolase C-terminal domain-like"/>
    <property type="match status" value="1"/>
</dbReference>
<dbReference type="EMBL" id="BMJG01000005">
    <property type="protein sequence ID" value="GGC36686.1"/>
    <property type="molecule type" value="Genomic_DNA"/>
</dbReference>
<dbReference type="Pfam" id="PF13378">
    <property type="entry name" value="MR_MLE_C"/>
    <property type="match status" value="1"/>
</dbReference>
<dbReference type="Pfam" id="PF02746">
    <property type="entry name" value="MR_MLE_N"/>
    <property type="match status" value="1"/>
</dbReference>
<evidence type="ECO:0000256" key="1">
    <source>
        <dbReference type="ARBA" id="ARBA00008031"/>
    </source>
</evidence>
<reference evidence="5" key="1">
    <citation type="journal article" date="2019" name="Int. J. Syst. Evol. Microbiol.">
        <title>The Global Catalogue of Microorganisms (GCM) 10K type strain sequencing project: providing services to taxonomists for standard genome sequencing and annotation.</title>
        <authorList>
            <consortium name="The Broad Institute Genomics Platform"/>
            <consortium name="The Broad Institute Genome Sequencing Center for Infectious Disease"/>
            <person name="Wu L."/>
            <person name="Ma J."/>
        </authorList>
    </citation>
    <scope>NUCLEOTIDE SEQUENCE [LARGE SCALE GENOMIC DNA]</scope>
    <source>
        <strain evidence="5">CGMCC 1.15472</strain>
    </source>
</reference>
<name>A0ABQ1MC40_9MICO</name>
<dbReference type="SMART" id="SM00922">
    <property type="entry name" value="MR_MLE"/>
    <property type="match status" value="1"/>
</dbReference>
<gene>
    <name evidence="4" type="primary">gci</name>
    <name evidence="4" type="ORF">GCM10010974_18840</name>
</gene>
<dbReference type="InterPro" id="IPR036849">
    <property type="entry name" value="Enolase-like_C_sf"/>
</dbReference>
<proteinExistence type="inferred from homology"/>
<sequence length="396" mass="42537">MSSLPAQLGPQRPTVSEVETFPLEHILESPYGTAKGRIPARIGTLVKITTSEGFVGWGESFGPPRFVAPALEAFSRALVGQPIDIRENFAQRIIAENYHLSIGGSHIAALSGIDIALWDAQARTLGVPIGHLLGGVIRTEVPAYASIGYVTENADIDDFRAQLASAAAEGFQAAKIKIGIDPVADRQRAEAALAELGPHGELMVDYNANGTVDSVMRSLRGLLDLDPRWVEEPLPPYQHDGWERVRELGVPLAGGEALYGRFGFREPIANGHFDIIQPDAAKCGGLTEAKLISQLAYTFNRRVSPHCWGTGVAQAACLQLLSTLPDLPFGEFGGTPQFFEFDRGLNPLREGVLAEPILPANGTVAIPSGPGLGVEVDAEWARFHRVEGLFTHVASK</sequence>
<protein>
    <submittedName>
        <fullName evidence="4">D-galactarolactone cycloisomerase</fullName>
    </submittedName>
</protein>
<dbReference type="PANTHER" id="PTHR48080">
    <property type="entry name" value="D-GALACTONATE DEHYDRATASE-RELATED"/>
    <property type="match status" value="1"/>
</dbReference>
<dbReference type="InterPro" id="IPR018110">
    <property type="entry name" value="Mandel_Rmase/mucon_lact_enz_CS"/>
</dbReference>
<dbReference type="RefSeq" id="WP_181271335.1">
    <property type="nucleotide sequence ID" value="NZ_BMJG01000005.1"/>
</dbReference>
<dbReference type="SFLD" id="SFLDS00001">
    <property type="entry name" value="Enolase"/>
    <property type="match status" value="1"/>
</dbReference>
<feature type="domain" description="Mandelate racemase/muconate lactonizing enzyme C-terminal" evidence="3">
    <location>
        <begin position="156"/>
        <end position="251"/>
    </location>
</feature>
<dbReference type="Gene3D" id="3.30.390.10">
    <property type="entry name" value="Enolase-like, N-terminal domain"/>
    <property type="match status" value="1"/>
</dbReference>
<dbReference type="CDD" id="cd03316">
    <property type="entry name" value="MR_like"/>
    <property type="match status" value="1"/>
</dbReference>
<keyword evidence="5" id="KW-1185">Reference proteome</keyword>
<comment type="caution">
    <text evidence="4">The sequence shown here is derived from an EMBL/GenBank/DDBJ whole genome shotgun (WGS) entry which is preliminary data.</text>
</comment>
<dbReference type="InterPro" id="IPR029017">
    <property type="entry name" value="Enolase-like_N"/>
</dbReference>
<organism evidence="4 5">
    <name type="scientific">Brevibacterium sediminis</name>
    <dbReference type="NCBI Taxonomy" id="1857024"/>
    <lineage>
        <taxon>Bacteria</taxon>
        <taxon>Bacillati</taxon>
        <taxon>Actinomycetota</taxon>
        <taxon>Actinomycetes</taxon>
        <taxon>Micrococcales</taxon>
        <taxon>Brevibacteriaceae</taxon>
        <taxon>Brevibacterium</taxon>
    </lineage>
</organism>
<dbReference type="PROSITE" id="PS00908">
    <property type="entry name" value="MR_MLE_1"/>
    <property type="match status" value="1"/>
</dbReference>
<comment type="similarity">
    <text evidence="1">Belongs to the mandelate racemase/muconate lactonizing enzyme family.</text>
</comment>
<dbReference type="PANTHER" id="PTHR48080:SF3">
    <property type="entry name" value="ENOLASE SUPERFAMILY MEMBER DDB_G0284701"/>
    <property type="match status" value="1"/>
</dbReference>
<evidence type="ECO:0000259" key="3">
    <source>
        <dbReference type="SMART" id="SM00922"/>
    </source>
</evidence>
<dbReference type="Gene3D" id="3.20.20.120">
    <property type="entry name" value="Enolase-like C-terminal domain"/>
    <property type="match status" value="1"/>
</dbReference>
<keyword evidence="2" id="KW-0479">Metal-binding</keyword>
<accession>A0ABQ1MC40</accession>
<dbReference type="SUPFAM" id="SSF54826">
    <property type="entry name" value="Enolase N-terminal domain-like"/>
    <property type="match status" value="1"/>
</dbReference>
<dbReference type="SFLD" id="SFLDG00179">
    <property type="entry name" value="mandelate_racemase"/>
    <property type="match status" value="1"/>
</dbReference>